<keyword evidence="6" id="KW-0227">DNA damage</keyword>
<dbReference type="RefSeq" id="WP_022938820.1">
    <property type="nucleotide sequence ID" value="NZ_CABKRQ010000006.1"/>
</dbReference>
<organism evidence="15 16">
    <name type="scientific">Dielma fastidiosa</name>
    <dbReference type="NCBI Taxonomy" id="1034346"/>
    <lineage>
        <taxon>Bacteria</taxon>
        <taxon>Bacillati</taxon>
        <taxon>Bacillota</taxon>
        <taxon>Erysipelotrichia</taxon>
        <taxon>Erysipelotrichales</taxon>
        <taxon>Erysipelotrichaceae</taxon>
        <taxon>Dielma</taxon>
    </lineage>
</organism>
<dbReference type="OrthoDB" id="9810648at2"/>
<comment type="similarity">
    <text evidence="2">Belongs to the Nudix hydrolase family.</text>
</comment>
<dbReference type="Proteomes" id="UP000247612">
    <property type="component" value="Unassembled WGS sequence"/>
</dbReference>
<feature type="binding site" evidence="13">
    <location>
        <position position="55"/>
    </location>
    <ligand>
        <name>Mg(2+)</name>
        <dbReference type="ChEBI" id="CHEBI:18420"/>
    </ligand>
</feature>
<dbReference type="GO" id="GO:0006260">
    <property type="term" value="P:DNA replication"/>
    <property type="evidence" value="ECO:0007669"/>
    <property type="project" value="UniProtKB-KW"/>
</dbReference>
<evidence type="ECO:0000256" key="12">
    <source>
        <dbReference type="PIRSR" id="PIRSR603561-1"/>
    </source>
</evidence>
<dbReference type="NCBIfam" id="TIGR00586">
    <property type="entry name" value="mutt"/>
    <property type="match status" value="1"/>
</dbReference>
<evidence type="ECO:0000256" key="10">
    <source>
        <dbReference type="ARBA" id="ARBA00035861"/>
    </source>
</evidence>
<dbReference type="EC" id="3.6.1.55" evidence="11"/>
<evidence type="ECO:0000313" key="15">
    <source>
        <dbReference type="EMBL" id="PXX80911.1"/>
    </source>
</evidence>
<dbReference type="PANTHER" id="PTHR47707">
    <property type="entry name" value="8-OXO-DGTP DIPHOSPHATASE"/>
    <property type="match status" value="1"/>
</dbReference>
<evidence type="ECO:0000256" key="1">
    <source>
        <dbReference type="ARBA" id="ARBA00001946"/>
    </source>
</evidence>
<evidence type="ECO:0000256" key="13">
    <source>
        <dbReference type="PIRSR" id="PIRSR603561-2"/>
    </source>
</evidence>
<dbReference type="CDD" id="cd03425">
    <property type="entry name" value="NUDIX_MutT_NudA_like"/>
    <property type="match status" value="1"/>
</dbReference>
<evidence type="ECO:0000256" key="11">
    <source>
        <dbReference type="ARBA" id="ARBA00038905"/>
    </source>
</evidence>
<evidence type="ECO:0000256" key="7">
    <source>
        <dbReference type="ARBA" id="ARBA00022801"/>
    </source>
</evidence>
<keyword evidence="4" id="KW-0235">DNA replication</keyword>
<keyword evidence="5 13" id="KW-0479">Metal-binding</keyword>
<dbReference type="STRING" id="1034346.GCA_000313565_02533"/>
<sequence length="133" mass="15380">MKQVAAAIIYNNKNEILICQRQAGGSCSELWEFPGGKLEAGESLEACAVRECKEELNADIKILELYEESTYVYPENEIHFAFYKAMLMNDELHMNVHQRIAWVSPSQIDEYPFCPADIEMIQRIKKEAEQFIK</sequence>
<evidence type="ECO:0000256" key="8">
    <source>
        <dbReference type="ARBA" id="ARBA00022842"/>
    </source>
</evidence>
<feature type="binding site" evidence="12">
    <location>
        <begin position="32"/>
        <end position="35"/>
    </location>
    <ligand>
        <name>8-oxo-dGTP</name>
        <dbReference type="ChEBI" id="CHEBI:77896"/>
    </ligand>
</feature>
<dbReference type="EMBL" id="QJKH01000002">
    <property type="protein sequence ID" value="PXX80911.1"/>
    <property type="molecule type" value="Genomic_DNA"/>
</dbReference>
<dbReference type="GO" id="GO:0035539">
    <property type="term" value="F:8-oxo-7,8-dihydrodeoxyguanosine triphosphate pyrophosphatase activity"/>
    <property type="evidence" value="ECO:0007669"/>
    <property type="project" value="UniProtKB-EC"/>
</dbReference>
<dbReference type="InterPro" id="IPR020476">
    <property type="entry name" value="Nudix_hydrolase"/>
</dbReference>
<gene>
    <name evidence="15" type="ORF">DES51_10229</name>
</gene>
<dbReference type="Pfam" id="PF00293">
    <property type="entry name" value="NUDIX"/>
    <property type="match status" value="1"/>
</dbReference>
<feature type="binding site" evidence="13">
    <location>
        <position position="35"/>
    </location>
    <ligand>
        <name>Mg(2+)</name>
        <dbReference type="ChEBI" id="CHEBI:18420"/>
    </ligand>
</feature>
<feature type="domain" description="Nudix hydrolase" evidence="14">
    <location>
        <begin position="1"/>
        <end position="126"/>
    </location>
</feature>
<dbReference type="InterPro" id="IPR003561">
    <property type="entry name" value="Mutator_MutT"/>
</dbReference>
<dbReference type="GO" id="GO:0006281">
    <property type="term" value="P:DNA repair"/>
    <property type="evidence" value="ECO:0007669"/>
    <property type="project" value="UniProtKB-KW"/>
</dbReference>
<dbReference type="InterPro" id="IPR047127">
    <property type="entry name" value="MutT-like"/>
</dbReference>
<comment type="caution">
    <text evidence="15">The sequence shown here is derived from an EMBL/GenBank/DDBJ whole genome shotgun (WGS) entry which is preliminary data.</text>
</comment>
<name>A0A318KSW4_9FIRM</name>
<reference evidence="15 16" key="1">
    <citation type="submission" date="2018-05" db="EMBL/GenBank/DDBJ databases">
        <title>Genomic Encyclopedia of Type Strains, Phase IV (KMG-IV): sequencing the most valuable type-strain genomes for metagenomic binning, comparative biology and taxonomic classification.</title>
        <authorList>
            <person name="Goeker M."/>
        </authorList>
    </citation>
    <scope>NUCLEOTIDE SEQUENCE [LARGE SCALE GENOMIC DNA]</scope>
    <source>
        <strain evidence="15 16">JC118</strain>
    </source>
</reference>
<evidence type="ECO:0000256" key="5">
    <source>
        <dbReference type="ARBA" id="ARBA00022723"/>
    </source>
</evidence>
<keyword evidence="9" id="KW-0234">DNA repair</keyword>
<keyword evidence="3" id="KW-0515">Mutator protein</keyword>
<proteinExistence type="inferred from homology"/>
<keyword evidence="16" id="KW-1185">Reference proteome</keyword>
<evidence type="ECO:0000256" key="6">
    <source>
        <dbReference type="ARBA" id="ARBA00022763"/>
    </source>
</evidence>
<dbReference type="SUPFAM" id="SSF55811">
    <property type="entry name" value="Nudix"/>
    <property type="match status" value="1"/>
</dbReference>
<comment type="cofactor">
    <cofactor evidence="1 13">
        <name>Mg(2+)</name>
        <dbReference type="ChEBI" id="CHEBI:18420"/>
    </cofactor>
</comment>
<keyword evidence="8 13" id="KW-0460">Magnesium</keyword>
<dbReference type="GO" id="GO:0044715">
    <property type="term" value="F:8-oxo-dGDP phosphatase activity"/>
    <property type="evidence" value="ECO:0007669"/>
    <property type="project" value="TreeGrafter"/>
</dbReference>
<dbReference type="PANTHER" id="PTHR47707:SF1">
    <property type="entry name" value="NUDIX HYDROLASE FAMILY PROTEIN"/>
    <property type="match status" value="1"/>
</dbReference>
<comment type="catalytic activity">
    <reaction evidence="10">
        <text>8-oxo-dGTP + H2O = 8-oxo-dGMP + diphosphate + H(+)</text>
        <dbReference type="Rhea" id="RHEA:31575"/>
        <dbReference type="ChEBI" id="CHEBI:15377"/>
        <dbReference type="ChEBI" id="CHEBI:15378"/>
        <dbReference type="ChEBI" id="CHEBI:33019"/>
        <dbReference type="ChEBI" id="CHEBI:63224"/>
        <dbReference type="ChEBI" id="CHEBI:77896"/>
        <dbReference type="EC" id="3.6.1.55"/>
    </reaction>
</comment>
<evidence type="ECO:0000313" key="16">
    <source>
        <dbReference type="Proteomes" id="UP000247612"/>
    </source>
</evidence>
<dbReference type="GO" id="GO:0044716">
    <property type="term" value="F:8-oxo-GDP phosphatase activity"/>
    <property type="evidence" value="ECO:0007669"/>
    <property type="project" value="TreeGrafter"/>
</dbReference>
<protein>
    <recommendedName>
        <fullName evidence="11">8-oxo-dGTP diphosphatase</fullName>
        <ecNumber evidence="11">3.6.1.55</ecNumber>
    </recommendedName>
</protein>
<dbReference type="PROSITE" id="PS51462">
    <property type="entry name" value="NUDIX"/>
    <property type="match status" value="1"/>
</dbReference>
<keyword evidence="7" id="KW-0378">Hydrolase</keyword>
<feature type="binding site" evidence="12">
    <location>
        <position position="21"/>
    </location>
    <ligand>
        <name>8-oxo-dGTP</name>
        <dbReference type="ChEBI" id="CHEBI:77896"/>
    </ligand>
</feature>
<evidence type="ECO:0000256" key="4">
    <source>
        <dbReference type="ARBA" id="ARBA00022705"/>
    </source>
</evidence>
<dbReference type="InterPro" id="IPR015797">
    <property type="entry name" value="NUDIX_hydrolase-like_dom_sf"/>
</dbReference>
<dbReference type="GO" id="GO:0008413">
    <property type="term" value="F:8-oxo-7,8-dihydroguanosine triphosphate pyrophosphatase activity"/>
    <property type="evidence" value="ECO:0007669"/>
    <property type="project" value="InterPro"/>
</dbReference>
<dbReference type="InterPro" id="IPR000086">
    <property type="entry name" value="NUDIX_hydrolase_dom"/>
</dbReference>
<dbReference type="GO" id="GO:0046872">
    <property type="term" value="F:metal ion binding"/>
    <property type="evidence" value="ECO:0007669"/>
    <property type="project" value="UniProtKB-KW"/>
</dbReference>
<dbReference type="AlphaFoldDB" id="A0A318KSW4"/>
<evidence type="ECO:0000256" key="9">
    <source>
        <dbReference type="ARBA" id="ARBA00023204"/>
    </source>
</evidence>
<evidence type="ECO:0000259" key="14">
    <source>
        <dbReference type="PROSITE" id="PS51462"/>
    </source>
</evidence>
<dbReference type="PRINTS" id="PR00502">
    <property type="entry name" value="NUDIXFAMILY"/>
</dbReference>
<accession>A0A318KSW4</accession>
<evidence type="ECO:0000256" key="2">
    <source>
        <dbReference type="ARBA" id="ARBA00005582"/>
    </source>
</evidence>
<evidence type="ECO:0000256" key="3">
    <source>
        <dbReference type="ARBA" id="ARBA00022457"/>
    </source>
</evidence>
<dbReference type="Gene3D" id="3.90.79.10">
    <property type="entry name" value="Nucleoside Triphosphate Pyrophosphohydrolase"/>
    <property type="match status" value="1"/>
</dbReference>